<reference evidence="12 13" key="1">
    <citation type="submission" date="2023-11" db="EMBL/GenBank/DDBJ databases">
        <title>Dfirmibasis_genome.</title>
        <authorList>
            <person name="Edelbroek B."/>
            <person name="Kjellin J."/>
            <person name="Jerlstrom-Hultqvist J."/>
            <person name="Soderbom F."/>
        </authorList>
    </citation>
    <scope>NUCLEOTIDE SEQUENCE [LARGE SCALE GENOMIC DNA]</scope>
    <source>
        <strain evidence="12 13">TNS-C-14</strain>
    </source>
</reference>
<keyword evidence="3" id="KW-0813">Transport</keyword>
<dbReference type="GO" id="GO:0016887">
    <property type="term" value="F:ATP hydrolysis activity"/>
    <property type="evidence" value="ECO:0007669"/>
    <property type="project" value="InterPro"/>
</dbReference>
<feature type="transmembrane region" description="Helical" evidence="10">
    <location>
        <begin position="342"/>
        <end position="361"/>
    </location>
</feature>
<evidence type="ECO:0000256" key="4">
    <source>
        <dbReference type="ARBA" id="ARBA00022692"/>
    </source>
</evidence>
<keyword evidence="8 10" id="KW-1133">Transmembrane helix</keyword>
<accession>A0AAN7YY45</accession>
<dbReference type="GO" id="GO:0016020">
    <property type="term" value="C:membrane"/>
    <property type="evidence" value="ECO:0007669"/>
    <property type="project" value="UniProtKB-SubCell"/>
</dbReference>
<organism evidence="12 13">
    <name type="scientific">Dictyostelium firmibasis</name>
    <dbReference type="NCBI Taxonomy" id="79012"/>
    <lineage>
        <taxon>Eukaryota</taxon>
        <taxon>Amoebozoa</taxon>
        <taxon>Evosea</taxon>
        <taxon>Eumycetozoa</taxon>
        <taxon>Dictyostelia</taxon>
        <taxon>Dictyosteliales</taxon>
        <taxon>Dictyosteliaceae</taxon>
        <taxon>Dictyostelium</taxon>
    </lineage>
</organism>
<dbReference type="Proteomes" id="UP001344447">
    <property type="component" value="Unassembled WGS sequence"/>
</dbReference>
<proteinExistence type="inferred from homology"/>
<dbReference type="CDD" id="cd03263">
    <property type="entry name" value="ABC_subfamily_A"/>
    <property type="match status" value="2"/>
</dbReference>
<evidence type="ECO:0000256" key="1">
    <source>
        <dbReference type="ARBA" id="ARBA00004141"/>
    </source>
</evidence>
<feature type="domain" description="ABC transporter" evidence="11">
    <location>
        <begin position="488"/>
        <end position="721"/>
    </location>
</feature>
<dbReference type="FunFam" id="3.40.50.300:FF:000298">
    <property type="entry name" value="ATP-binding cassette sub-family A member 12"/>
    <property type="match status" value="1"/>
</dbReference>
<feature type="transmembrane region" description="Helical" evidence="10">
    <location>
        <begin position="859"/>
        <end position="878"/>
    </location>
</feature>
<feature type="transmembrane region" description="Helical" evidence="10">
    <location>
        <begin position="309"/>
        <end position="330"/>
    </location>
</feature>
<dbReference type="SMART" id="SM00382">
    <property type="entry name" value="AAA"/>
    <property type="match status" value="2"/>
</dbReference>
<dbReference type="InterPro" id="IPR003439">
    <property type="entry name" value="ABC_transporter-like_ATP-bd"/>
</dbReference>
<sequence>MGEFRSQLRTLLKKNLLLKGKSKCAICCEILFPIIVILVIFAILVLVMAFKANYDPYDASNFSFRINNESKVLYGNADGALNIEQLGVMNVMKNQVATIRNLTLTQVESFFIEMNNQSMMEEYFSINKDNVFAGIWFNNSALTTSTHSFQYNIRLDSDDIMDTEEPIKEDSTADSEIYLKKHFAATQVAMDQAIFGYFNLNKVLMVKGQRYPDPWTELWQKWIQGRDGIFIDAGSVFITAALMIFGFRLVTDLVIEKETKIRESMKMMGLNDLAYFTSWIITSLTTALPVNLLISIILKGSAVIYHANWGVVIFTLILYLLTLLLLAFILSMFFDKSKFCGLLSFVIIIAINIGGIFVAKYEFDTGAKLFLCLISPIAIACSIYAMSARDLEEINTYNWDKIVTENQVIGMLVLDIFFYAFLVWYLDKVVTTEFGTKQKWYFLFTKKYWFPKKVGFNNNNSEEQDIESTYQNEDVEMTPVGVGQKVTISIRNLRKEYHTGDGLRVAVNDLYLDMYENQIHALLGPNGSGKSTTIGMMTGLTPPTSGNAFVHGYGILNQMSSVRRHLGVCPQTDIIWQQLTVLDHLKIYASLKGVAPSEIQREAEKMANEIDLGEKIHTQAGSLSGGQKRKLCLGIAFIGRSDVIFLDEVSSGMDPLSRRGVWDFLLKYKKGRTIILTTHYLEEADYLGDRIAIISHGKLRCDGSSLYLKNKFGCGYLLTCSKMLSAMNNFNSQQVTEFIHRYIPEATVLSNAGTELSYRLPTASLPEFAQFFRDFDDHLQSFGLLNYGISVTTLEEVFLSLGREAAMEKGGFSIDQNEIQDQENLRKSIAISSTGVKAGQQFKGLLVKRIRTSIKDAKSFFLTLVIPLVFIIGSIIMYKAMDKEQIFYNNSTMPLTMNLDLYSSISPPNFVPMQSSNEIDWSASINSSPYFNIFSFIPQSENFEDYLIKGKFNGSYAYKTSAGAINFTEPIDATSTKIQYTAFYNKDYIHSLPVHVNLVHDALLRKHNNIGIEITNMPFKHVLSNFDLASEGMNISAIVYFIIIMMAGYALMAGSFAGNVAQERTNRVKRLLYISGCKKYVYWLSNLVWDYFFAFILIILTACILAGIRENYKSQFGLMFLCLILFCASIVPLSYLLSYRFASFGKATGAITAIHFAVGIIFVIISLNLRIQVLIDQDLDFQKATDAVDTVFCILSPLFAYSRILFLVSEFPGSTRLGSIKVDNYWSMNYGGTPMIILAAHCIVWVSWIIILDYTPEIIGKLRNPKNIEAPQPPEDEDSDVTAERTRLLSIGPNDEALQFRNLHKLFPAVGKAPPKAAVYNSTLSIPKGQTFGLLGLNGAGKTTTISMLCGDIVPSSGEVTINGHDLITDRGQALRSNGLCPQFDALITLLSAREQLRLYCAIKGVPEDKVDQVVEAFIKMMDLSAIANSNTGGYSGGNKRKTSLSIAMLGNPSIVYLDEPSSGCDATVRKYIWNVVSELGRDKVIVLTSHSMAEVEALAAKMTIMRDGKMKCLGSIQHIKSKFGAGYTFDVKFKKEYLDSGIQTVLKTIPNSIVLDEHDVMASFEIPNPQDNPVKISTLFESLSQLTILDDYNVSQTSLESVFLKLTGASYEDRLNLNNQKHTSD</sequence>
<dbReference type="PROSITE" id="PS00211">
    <property type="entry name" value="ABC_TRANSPORTER_1"/>
    <property type="match status" value="1"/>
</dbReference>
<evidence type="ECO:0000256" key="5">
    <source>
        <dbReference type="ARBA" id="ARBA00022737"/>
    </source>
</evidence>
<feature type="transmembrane region" description="Helical" evidence="10">
    <location>
        <begin position="1190"/>
        <end position="1208"/>
    </location>
</feature>
<keyword evidence="6" id="KW-0547">Nucleotide-binding</keyword>
<keyword evidence="7" id="KW-0067">ATP-binding</keyword>
<feature type="transmembrane region" description="Helical" evidence="10">
    <location>
        <begin position="24"/>
        <end position="50"/>
    </location>
</feature>
<comment type="subcellular location">
    <subcellularLocation>
        <location evidence="1">Membrane</location>
        <topology evidence="1">Multi-pass membrane protein</topology>
    </subcellularLocation>
</comment>
<feature type="transmembrane region" description="Helical" evidence="10">
    <location>
        <begin position="1080"/>
        <end position="1106"/>
    </location>
</feature>
<feature type="transmembrane region" description="Helical" evidence="10">
    <location>
        <begin position="1228"/>
        <end position="1252"/>
    </location>
</feature>
<dbReference type="GO" id="GO:0031288">
    <property type="term" value="P:sorocarp morphogenesis"/>
    <property type="evidence" value="ECO:0007669"/>
    <property type="project" value="UniProtKB-ARBA"/>
</dbReference>
<evidence type="ECO:0000256" key="2">
    <source>
        <dbReference type="ARBA" id="ARBA00008869"/>
    </source>
</evidence>
<dbReference type="InterPro" id="IPR017871">
    <property type="entry name" value="ABC_transporter-like_CS"/>
</dbReference>
<evidence type="ECO:0000259" key="11">
    <source>
        <dbReference type="PROSITE" id="PS50893"/>
    </source>
</evidence>
<comment type="similarity">
    <text evidence="2">Belongs to the ABC transporter superfamily. ABCA family.</text>
</comment>
<dbReference type="Pfam" id="PF12698">
    <property type="entry name" value="ABC2_membrane_3"/>
    <property type="match status" value="2"/>
</dbReference>
<evidence type="ECO:0000256" key="10">
    <source>
        <dbReference type="SAM" id="Phobius"/>
    </source>
</evidence>
<dbReference type="Pfam" id="PF00005">
    <property type="entry name" value="ABC_tran"/>
    <property type="match status" value="2"/>
</dbReference>
<evidence type="ECO:0000256" key="8">
    <source>
        <dbReference type="ARBA" id="ARBA00022989"/>
    </source>
</evidence>
<keyword evidence="4 10" id="KW-0812">Transmembrane</keyword>
<feature type="transmembrane region" description="Helical" evidence="10">
    <location>
        <begin position="1038"/>
        <end position="1060"/>
    </location>
</feature>
<feature type="transmembrane region" description="Helical" evidence="10">
    <location>
        <begin position="1118"/>
        <end position="1137"/>
    </location>
</feature>
<protein>
    <recommendedName>
        <fullName evidence="11">ABC transporter domain-containing protein</fullName>
    </recommendedName>
</protein>
<dbReference type="SUPFAM" id="SSF52540">
    <property type="entry name" value="P-loop containing nucleoside triphosphate hydrolases"/>
    <property type="match status" value="2"/>
</dbReference>
<keyword evidence="13" id="KW-1185">Reference proteome</keyword>
<dbReference type="InterPro" id="IPR026082">
    <property type="entry name" value="ABCA"/>
</dbReference>
<dbReference type="GO" id="GO:0140359">
    <property type="term" value="F:ABC-type transporter activity"/>
    <property type="evidence" value="ECO:0007669"/>
    <property type="project" value="InterPro"/>
</dbReference>
<feature type="transmembrane region" description="Helical" evidence="10">
    <location>
        <begin position="1149"/>
        <end position="1169"/>
    </location>
</feature>
<name>A0AAN7YY45_9MYCE</name>
<dbReference type="InterPro" id="IPR003593">
    <property type="entry name" value="AAA+_ATPase"/>
</dbReference>
<feature type="transmembrane region" description="Helical" evidence="10">
    <location>
        <begin position="272"/>
        <end position="297"/>
    </location>
</feature>
<dbReference type="PANTHER" id="PTHR19229:SF217">
    <property type="entry name" value="ABC TRANSPORTER A FAMILY MEMBER 10-RELATED"/>
    <property type="match status" value="1"/>
</dbReference>
<feature type="transmembrane region" description="Helical" evidence="10">
    <location>
        <begin position="367"/>
        <end position="387"/>
    </location>
</feature>
<dbReference type="PROSITE" id="PS50893">
    <property type="entry name" value="ABC_TRANSPORTER_2"/>
    <property type="match status" value="2"/>
</dbReference>
<evidence type="ECO:0000256" key="7">
    <source>
        <dbReference type="ARBA" id="ARBA00022840"/>
    </source>
</evidence>
<dbReference type="GO" id="GO:0005319">
    <property type="term" value="F:lipid transporter activity"/>
    <property type="evidence" value="ECO:0007669"/>
    <property type="project" value="TreeGrafter"/>
</dbReference>
<gene>
    <name evidence="12" type="ORF">RB653_007779</name>
</gene>
<evidence type="ECO:0000313" key="12">
    <source>
        <dbReference type="EMBL" id="KAK5576635.1"/>
    </source>
</evidence>
<dbReference type="EMBL" id="JAVFKY010000005">
    <property type="protein sequence ID" value="KAK5576635.1"/>
    <property type="molecule type" value="Genomic_DNA"/>
</dbReference>
<dbReference type="FunFam" id="3.40.50.300:FF:002530">
    <property type="entry name" value="ABC transporter A family member 5"/>
    <property type="match status" value="1"/>
</dbReference>
<evidence type="ECO:0000256" key="6">
    <source>
        <dbReference type="ARBA" id="ARBA00022741"/>
    </source>
</evidence>
<evidence type="ECO:0000256" key="3">
    <source>
        <dbReference type="ARBA" id="ARBA00022448"/>
    </source>
</evidence>
<dbReference type="GO" id="GO:0005524">
    <property type="term" value="F:ATP binding"/>
    <property type="evidence" value="ECO:0007669"/>
    <property type="project" value="UniProtKB-KW"/>
</dbReference>
<evidence type="ECO:0000256" key="9">
    <source>
        <dbReference type="ARBA" id="ARBA00023136"/>
    </source>
</evidence>
<dbReference type="PANTHER" id="PTHR19229">
    <property type="entry name" value="ATP-BINDING CASSETTE TRANSPORTER SUBFAMILY A ABCA"/>
    <property type="match status" value="1"/>
</dbReference>
<feature type="transmembrane region" description="Helical" evidence="10">
    <location>
        <begin position="229"/>
        <end position="251"/>
    </location>
</feature>
<evidence type="ECO:0000313" key="13">
    <source>
        <dbReference type="Proteomes" id="UP001344447"/>
    </source>
</evidence>
<feature type="domain" description="ABC transporter" evidence="11">
    <location>
        <begin position="1298"/>
        <end position="1533"/>
    </location>
</feature>
<keyword evidence="9 10" id="KW-0472">Membrane</keyword>
<dbReference type="InterPro" id="IPR027417">
    <property type="entry name" value="P-loop_NTPase"/>
</dbReference>
<dbReference type="Gene3D" id="3.40.50.300">
    <property type="entry name" value="P-loop containing nucleotide triphosphate hydrolases"/>
    <property type="match status" value="2"/>
</dbReference>
<dbReference type="InterPro" id="IPR013525">
    <property type="entry name" value="ABC2_TM"/>
</dbReference>
<keyword evidence="5" id="KW-0677">Repeat</keyword>
<feature type="transmembrane region" description="Helical" evidence="10">
    <location>
        <begin position="408"/>
        <end position="426"/>
    </location>
</feature>
<comment type="caution">
    <text evidence="12">The sequence shown here is derived from an EMBL/GenBank/DDBJ whole genome shotgun (WGS) entry which is preliminary data.</text>
</comment>